<organism evidence="2 3">
    <name type="scientific">Phanerochaete carnosa (strain HHB-10118-sp)</name>
    <name type="common">White-rot fungus</name>
    <name type="synonym">Peniophora carnosa</name>
    <dbReference type="NCBI Taxonomy" id="650164"/>
    <lineage>
        <taxon>Eukaryota</taxon>
        <taxon>Fungi</taxon>
        <taxon>Dikarya</taxon>
        <taxon>Basidiomycota</taxon>
        <taxon>Agaricomycotina</taxon>
        <taxon>Agaricomycetes</taxon>
        <taxon>Polyporales</taxon>
        <taxon>Phanerochaetaceae</taxon>
        <taxon>Phanerochaete</taxon>
    </lineage>
</organism>
<reference evidence="2 3" key="1">
    <citation type="journal article" date="2012" name="BMC Genomics">
        <title>Comparative genomics of the white-rot fungi, Phanerochaete carnosa and P. chrysosporium, to elucidate the genetic basis of the distinct wood types they colonize.</title>
        <authorList>
            <person name="Suzuki H."/>
            <person name="MacDonald J."/>
            <person name="Syed K."/>
            <person name="Salamov A."/>
            <person name="Hori C."/>
            <person name="Aerts A."/>
            <person name="Henrissat B."/>
            <person name="Wiebenga A."/>
            <person name="vanKuyk P.A."/>
            <person name="Barry K."/>
            <person name="Lindquist E."/>
            <person name="LaButti K."/>
            <person name="Lapidus A."/>
            <person name="Lucas S."/>
            <person name="Coutinho P."/>
            <person name="Gong Y."/>
            <person name="Samejima M."/>
            <person name="Mahadevan R."/>
            <person name="Abou-Zaid M."/>
            <person name="de Vries R.P."/>
            <person name="Igarashi K."/>
            <person name="Yadav J.S."/>
            <person name="Grigoriev I.V."/>
            <person name="Master E.R."/>
        </authorList>
    </citation>
    <scope>NUCLEOTIDE SEQUENCE [LARGE SCALE GENOMIC DNA]</scope>
    <source>
        <strain evidence="2 3">HHB-10118-sp</strain>
    </source>
</reference>
<name>K5WQH2_PHACS</name>
<evidence type="ECO:0000256" key="1">
    <source>
        <dbReference type="SAM" id="MobiDB-lite"/>
    </source>
</evidence>
<feature type="compositionally biased region" description="Acidic residues" evidence="1">
    <location>
        <begin position="207"/>
        <end position="216"/>
    </location>
</feature>
<sequence length="249" mass="26224">MTSRPLCTISPSMSEATGPRKDAAASGRPLVDDTPVELAAGKTSQAETNAQAPSADQDDDDDDFDVEEALAEAGLEPRGPKNNPTANLCVESHRAYNSSSYDESAEPSRGSPYRALEGYDPCSVGKAVATRSPLGADMEKRVNRSVHKMAGSKWSFISLILPDTSHEMSQATENGLTTSTASDATRTNPAKATTGDAGHTPTAVGHDEDDDFDVDEELIKAGLQPRGPKDATTATPGSKNPRPVVTRPQ</sequence>
<evidence type="ECO:0000313" key="3">
    <source>
        <dbReference type="Proteomes" id="UP000008370"/>
    </source>
</evidence>
<dbReference type="Proteomes" id="UP000008370">
    <property type="component" value="Unassembled WGS sequence"/>
</dbReference>
<feature type="compositionally biased region" description="Acidic residues" evidence="1">
    <location>
        <begin position="56"/>
        <end position="70"/>
    </location>
</feature>
<feature type="compositionally biased region" description="Polar residues" evidence="1">
    <location>
        <begin position="42"/>
        <end position="54"/>
    </location>
</feature>
<protein>
    <submittedName>
        <fullName evidence="2">Uncharacterized protein</fullName>
    </submittedName>
</protein>
<dbReference type="KEGG" id="pco:PHACADRAFT_204663"/>
<feature type="compositionally biased region" description="Polar residues" evidence="1">
    <location>
        <begin position="1"/>
        <end position="15"/>
    </location>
</feature>
<evidence type="ECO:0000313" key="2">
    <source>
        <dbReference type="EMBL" id="EKM61494.1"/>
    </source>
</evidence>
<feature type="region of interest" description="Disordered" evidence="1">
    <location>
        <begin position="167"/>
        <end position="249"/>
    </location>
</feature>
<dbReference type="EMBL" id="JH930468">
    <property type="protein sequence ID" value="EKM61494.1"/>
    <property type="molecule type" value="Genomic_DNA"/>
</dbReference>
<proteinExistence type="predicted"/>
<dbReference type="InParanoid" id="K5WQH2"/>
<gene>
    <name evidence="2" type="ORF">PHACADRAFT_204663</name>
</gene>
<feature type="region of interest" description="Disordered" evidence="1">
    <location>
        <begin position="1"/>
        <end position="119"/>
    </location>
</feature>
<feature type="compositionally biased region" description="Polar residues" evidence="1">
    <location>
        <begin position="167"/>
        <end position="191"/>
    </location>
</feature>
<keyword evidence="3" id="KW-1185">Reference proteome</keyword>
<dbReference type="RefSeq" id="XP_007390905.1">
    <property type="nucleotide sequence ID" value="XM_007390843.1"/>
</dbReference>
<dbReference type="GeneID" id="18912288"/>
<accession>K5WQH2</accession>
<dbReference type="HOGENOM" id="CLU_1116072_0_0_1"/>
<dbReference type="AlphaFoldDB" id="K5WQH2"/>